<reference evidence="1" key="1">
    <citation type="submission" date="2020-01" db="EMBL/GenBank/DDBJ databases">
        <authorList>
            <person name="Meier V. D."/>
            <person name="Meier V D."/>
        </authorList>
    </citation>
    <scope>NUCLEOTIDE SEQUENCE</scope>
    <source>
        <strain evidence="1">HLG_WM_MAG_06</strain>
    </source>
</reference>
<evidence type="ECO:0008006" key="2">
    <source>
        <dbReference type="Google" id="ProtNLM"/>
    </source>
</evidence>
<dbReference type="EMBL" id="CACVAP010000083">
    <property type="protein sequence ID" value="CAA6815848.1"/>
    <property type="molecule type" value="Genomic_DNA"/>
</dbReference>
<gene>
    <name evidence="1" type="ORF">HELGO_WM7152</name>
</gene>
<dbReference type="AlphaFoldDB" id="A0A6S6TLT6"/>
<proteinExistence type="predicted"/>
<dbReference type="SUPFAM" id="SSF52200">
    <property type="entry name" value="Toll/Interleukin receptor TIR domain"/>
    <property type="match status" value="1"/>
</dbReference>
<organism evidence="1">
    <name type="scientific">uncultured Sulfurovum sp</name>
    <dbReference type="NCBI Taxonomy" id="269237"/>
    <lineage>
        <taxon>Bacteria</taxon>
        <taxon>Pseudomonadati</taxon>
        <taxon>Campylobacterota</taxon>
        <taxon>Epsilonproteobacteria</taxon>
        <taxon>Campylobacterales</taxon>
        <taxon>Sulfurovaceae</taxon>
        <taxon>Sulfurovum</taxon>
        <taxon>environmental samples</taxon>
    </lineage>
</organism>
<protein>
    <recommendedName>
        <fullName evidence="2">TIR domain-containing protein</fullName>
    </recommendedName>
</protein>
<evidence type="ECO:0000313" key="1">
    <source>
        <dbReference type="EMBL" id="CAA6815848.1"/>
    </source>
</evidence>
<name>A0A6S6TLT6_9BACT</name>
<sequence>MGKERDNKHYKAFISYSDDDEASSSWLDKALENKGRNY</sequence>
<dbReference type="Gene3D" id="3.40.50.10140">
    <property type="entry name" value="Toll/interleukin-1 receptor homology (TIR) domain"/>
    <property type="match status" value="1"/>
</dbReference>
<dbReference type="InterPro" id="IPR035897">
    <property type="entry name" value="Toll_tir_struct_dom_sf"/>
</dbReference>
<accession>A0A6S6TLT6</accession>